<evidence type="ECO:0000256" key="1">
    <source>
        <dbReference type="SAM" id="Phobius"/>
    </source>
</evidence>
<evidence type="ECO:0000313" key="2">
    <source>
        <dbReference type="EMBL" id="USI71453.1"/>
    </source>
</evidence>
<feature type="transmembrane region" description="Helical" evidence="1">
    <location>
        <begin position="220"/>
        <end position="238"/>
    </location>
</feature>
<name>A0ABY4X3I1_9SPHN</name>
<feature type="transmembrane region" description="Helical" evidence="1">
    <location>
        <begin position="149"/>
        <end position="171"/>
    </location>
</feature>
<protein>
    <submittedName>
        <fullName evidence="2">Uncharacterized protein</fullName>
    </submittedName>
</protein>
<dbReference type="Proteomes" id="UP001056937">
    <property type="component" value="Chromosome 1"/>
</dbReference>
<evidence type="ECO:0000313" key="3">
    <source>
        <dbReference type="Proteomes" id="UP001056937"/>
    </source>
</evidence>
<feature type="transmembrane region" description="Helical" evidence="1">
    <location>
        <begin position="120"/>
        <end position="143"/>
    </location>
</feature>
<reference evidence="2" key="1">
    <citation type="journal article" date="2022" name="Toxins">
        <title>Genomic Analysis of Sphingopyxis sp. USTB-05 for Biodegrading Cyanobacterial Hepatotoxins.</title>
        <authorList>
            <person name="Liu C."/>
            <person name="Xu Q."/>
            <person name="Zhao Z."/>
            <person name="Zhang H."/>
            <person name="Liu X."/>
            <person name="Yin C."/>
            <person name="Liu Y."/>
            <person name="Yan H."/>
        </authorList>
    </citation>
    <scope>NUCLEOTIDE SEQUENCE</scope>
    <source>
        <strain evidence="2">NBD5</strain>
    </source>
</reference>
<sequence length="261" mass="26295">MAGLAGVLHDPAALVRAAGWAMLALVPPGLLWARGDRRRIGGERVAIKPTKFALSLAVYLLTIAWMLGFAQPDRLASPLVQGAARGLVATALVEMLCITGQAARGRRSHFNLATPLDRAISALMGLTALPFVGLLLPLAWAIARAPRPGAPPLLIAGIVAGLVLTTLLATMTAPGLGRSAGSPGAARWRPRLAHGLGVHALQAIPLLALLAGAAGRAAGGPLLLLATAGYALLTLRLLGPAPKPAAATPAAAAAPKGPSPA</sequence>
<keyword evidence="3" id="KW-1185">Reference proteome</keyword>
<feature type="transmembrane region" description="Helical" evidence="1">
    <location>
        <begin position="192"/>
        <end position="214"/>
    </location>
</feature>
<accession>A0ABY4X3I1</accession>
<dbReference type="EMBL" id="CP084930">
    <property type="protein sequence ID" value="USI71453.1"/>
    <property type="molecule type" value="Genomic_DNA"/>
</dbReference>
<organism evidence="2 3">
    <name type="scientific">Sphingomonas morindae</name>
    <dbReference type="NCBI Taxonomy" id="1541170"/>
    <lineage>
        <taxon>Bacteria</taxon>
        <taxon>Pseudomonadati</taxon>
        <taxon>Pseudomonadota</taxon>
        <taxon>Alphaproteobacteria</taxon>
        <taxon>Sphingomonadales</taxon>
        <taxon>Sphingomonadaceae</taxon>
        <taxon>Sphingomonas</taxon>
    </lineage>
</organism>
<dbReference type="RefSeq" id="WP_252165266.1">
    <property type="nucleotide sequence ID" value="NZ_CP084930.1"/>
</dbReference>
<proteinExistence type="predicted"/>
<feature type="transmembrane region" description="Helical" evidence="1">
    <location>
        <begin position="52"/>
        <end position="70"/>
    </location>
</feature>
<feature type="transmembrane region" description="Helical" evidence="1">
    <location>
        <begin position="12"/>
        <end position="32"/>
    </location>
</feature>
<keyword evidence="1" id="KW-0472">Membrane</keyword>
<gene>
    <name evidence="2" type="ORF">LHA26_08860</name>
</gene>
<keyword evidence="1" id="KW-0812">Transmembrane</keyword>
<keyword evidence="1" id="KW-1133">Transmembrane helix</keyword>